<dbReference type="AlphaFoldDB" id="A0A9X1WE48"/>
<organism evidence="1 2">
    <name type="scientific">Vibrio gelatinilyticus</name>
    <dbReference type="NCBI Taxonomy" id="2893468"/>
    <lineage>
        <taxon>Bacteria</taxon>
        <taxon>Pseudomonadati</taxon>
        <taxon>Pseudomonadota</taxon>
        <taxon>Gammaproteobacteria</taxon>
        <taxon>Vibrionales</taxon>
        <taxon>Vibrionaceae</taxon>
        <taxon>Vibrio</taxon>
    </lineage>
</organism>
<evidence type="ECO:0000313" key="1">
    <source>
        <dbReference type="EMBL" id="MCJ2377765.1"/>
    </source>
</evidence>
<dbReference type="Pfam" id="PF13698">
    <property type="entry name" value="DUF4156"/>
    <property type="match status" value="1"/>
</dbReference>
<gene>
    <name evidence="1" type="ORF">LNL84_13090</name>
</gene>
<keyword evidence="2" id="KW-1185">Reference proteome</keyword>
<dbReference type="RefSeq" id="WP_244358014.1">
    <property type="nucleotide sequence ID" value="NZ_JAJNNZ010000010.1"/>
</dbReference>
<protein>
    <submittedName>
        <fullName evidence="1">DUF4156 domain-containing protein</fullName>
    </submittedName>
</protein>
<dbReference type="EMBL" id="JAJNNZ010000010">
    <property type="protein sequence ID" value="MCJ2377765.1"/>
    <property type="molecule type" value="Genomic_DNA"/>
</dbReference>
<dbReference type="InterPro" id="IPR025294">
    <property type="entry name" value="DUF4156"/>
</dbReference>
<sequence>MNRWLVTMGLLFSVVGCSSPQVQLNPDAKQVELKLSNHIDSSQCHWKGEVTGTEGHWYSSLFYNNDAMTQGAIFDIKNNAALLGADTVYLLSPLDFQTSVTFFGSAYQCKLKSQM</sequence>
<accession>A0A9X1WE48</accession>
<dbReference type="Proteomes" id="UP001139488">
    <property type="component" value="Unassembled WGS sequence"/>
</dbReference>
<proteinExistence type="predicted"/>
<evidence type="ECO:0000313" key="2">
    <source>
        <dbReference type="Proteomes" id="UP001139488"/>
    </source>
</evidence>
<dbReference type="PROSITE" id="PS51257">
    <property type="entry name" value="PROKAR_LIPOPROTEIN"/>
    <property type="match status" value="1"/>
</dbReference>
<name>A0A9X1WE48_9VIBR</name>
<reference evidence="1" key="1">
    <citation type="submission" date="2021-11" db="EMBL/GenBank/DDBJ databases">
        <title>Vibrio ZSDE26 sp. nov. and Vibrio ZSDZ34 sp. nov., isolated from coastal seawater in Qingdao.</title>
        <authorList>
            <person name="Zhang P."/>
        </authorList>
    </citation>
    <scope>NUCLEOTIDE SEQUENCE</scope>
    <source>
        <strain evidence="1">ZSDZ34</strain>
    </source>
</reference>
<comment type="caution">
    <text evidence="1">The sequence shown here is derived from an EMBL/GenBank/DDBJ whole genome shotgun (WGS) entry which is preliminary data.</text>
</comment>